<reference evidence="2 3" key="1">
    <citation type="journal article" date="2018" name="Nat. Ecol. Evol.">
        <title>Genomic signatures of mitonuclear coevolution across populations of Tigriopus californicus.</title>
        <authorList>
            <person name="Barreto F.S."/>
            <person name="Watson E.T."/>
            <person name="Lima T.G."/>
            <person name="Willett C.S."/>
            <person name="Edmands S."/>
            <person name="Li W."/>
            <person name="Burton R.S."/>
        </authorList>
    </citation>
    <scope>NUCLEOTIDE SEQUENCE [LARGE SCALE GENOMIC DNA]</scope>
    <source>
        <strain evidence="2 3">San Diego</strain>
    </source>
</reference>
<sequence>MTNSRGRVGVTTNTAPTSSTSSHRVDRKEDLELCSNPTAIEKAAQFAKDASGDAVNSFSKITGLAFTQRKFKKQVSFGPNKRYSPDTINWDEEAEIRTSGGATDMGEEKETEIIELHHQLEIQNSTICRILKAATTQTEPVQDEAFDWDLSDKMEVETQTMPSSRTNSIYNGETSIDVAFFLQDAIVQTDQRLAFLLKRSAKNEQRRNSSRRIRLHDAWCQTHIEVQEIGVQVTPSEFDSGDEDTSSSGFSEDSVGKVRVKKRDLTFAQVHAEAEARRQAGAVRPKTFKPTRLSSAAQDMLTDARAIEQLLSVTASFRSQSDAGFQVNLSSDAGIAVAKHTSRRGDISSPVGESLLKSLHFQESLEGINYGEKKNSSGLATAKGRNARTKSNKDLVKVDVAIQTENDIITDVSSTFEAVPSPMRKYELIGDDPNVFADIDAWVVELSKKWYKSLKTVVKRLNSRIIGQSKYKGIEELIKTRAYFRWVAENIV</sequence>
<feature type="compositionally biased region" description="Low complexity" evidence="1">
    <location>
        <begin position="11"/>
        <end position="22"/>
    </location>
</feature>
<dbReference type="EMBL" id="VCGU01000007">
    <property type="protein sequence ID" value="TRY73898.1"/>
    <property type="molecule type" value="Genomic_DNA"/>
</dbReference>
<evidence type="ECO:0000256" key="1">
    <source>
        <dbReference type="SAM" id="MobiDB-lite"/>
    </source>
</evidence>
<name>A0A553P897_TIGCA</name>
<dbReference type="AlphaFoldDB" id="A0A553P897"/>
<feature type="region of interest" description="Disordered" evidence="1">
    <location>
        <begin position="1"/>
        <end position="27"/>
    </location>
</feature>
<proteinExistence type="predicted"/>
<evidence type="ECO:0000313" key="2">
    <source>
        <dbReference type="EMBL" id="TRY73898.1"/>
    </source>
</evidence>
<organism evidence="2 3">
    <name type="scientific">Tigriopus californicus</name>
    <name type="common">Marine copepod</name>
    <dbReference type="NCBI Taxonomy" id="6832"/>
    <lineage>
        <taxon>Eukaryota</taxon>
        <taxon>Metazoa</taxon>
        <taxon>Ecdysozoa</taxon>
        <taxon>Arthropoda</taxon>
        <taxon>Crustacea</taxon>
        <taxon>Multicrustacea</taxon>
        <taxon>Hexanauplia</taxon>
        <taxon>Copepoda</taxon>
        <taxon>Harpacticoida</taxon>
        <taxon>Harpacticidae</taxon>
        <taxon>Tigriopus</taxon>
    </lineage>
</organism>
<evidence type="ECO:0000313" key="3">
    <source>
        <dbReference type="Proteomes" id="UP000318571"/>
    </source>
</evidence>
<gene>
    <name evidence="2" type="ORF">TCAL_01529</name>
</gene>
<keyword evidence="3" id="KW-1185">Reference proteome</keyword>
<dbReference type="Proteomes" id="UP000318571">
    <property type="component" value="Chromosome 3"/>
</dbReference>
<comment type="caution">
    <text evidence="2">The sequence shown here is derived from an EMBL/GenBank/DDBJ whole genome shotgun (WGS) entry which is preliminary data.</text>
</comment>
<accession>A0A553P897</accession>
<protein>
    <submittedName>
        <fullName evidence="2">Uncharacterized protein</fullName>
    </submittedName>
</protein>